<name>A0AAR5PXA3_DENPD</name>
<dbReference type="PANTHER" id="PTHR11324:SF16">
    <property type="entry name" value="PDZ DOMAIN-CONTAINING PROTEIN 2"/>
    <property type="match status" value="1"/>
</dbReference>
<feature type="domain" description="PDZ" evidence="2">
    <location>
        <begin position="529"/>
        <end position="603"/>
    </location>
</feature>
<evidence type="ECO:0000256" key="1">
    <source>
        <dbReference type="SAM" id="MobiDB-lite"/>
    </source>
</evidence>
<dbReference type="InterPro" id="IPR001478">
    <property type="entry name" value="PDZ"/>
</dbReference>
<dbReference type="EnsemblMetazoa" id="XM_019909897.1">
    <property type="protein sequence ID" value="XP_019765456.1"/>
    <property type="gene ID" value="LOC109541139"/>
</dbReference>
<dbReference type="CDD" id="cd00136">
    <property type="entry name" value="PDZ_canonical"/>
    <property type="match status" value="1"/>
</dbReference>
<protein>
    <recommendedName>
        <fullName evidence="2">PDZ domain-containing protein</fullName>
    </recommendedName>
</protein>
<dbReference type="SMART" id="SM00228">
    <property type="entry name" value="PDZ"/>
    <property type="match status" value="2"/>
</dbReference>
<feature type="region of interest" description="Disordered" evidence="1">
    <location>
        <begin position="167"/>
        <end position="188"/>
    </location>
</feature>
<dbReference type="PANTHER" id="PTHR11324">
    <property type="entry name" value="IL16-RELATED"/>
    <property type="match status" value="1"/>
</dbReference>
<dbReference type="CDD" id="cd06759">
    <property type="entry name" value="PDZ3_PDZD2-PDZ1_hPro-IL-16-like"/>
    <property type="match status" value="1"/>
</dbReference>
<dbReference type="PROSITE" id="PS50106">
    <property type="entry name" value="PDZ"/>
    <property type="match status" value="2"/>
</dbReference>
<dbReference type="AlphaFoldDB" id="A0AAR5PXA3"/>
<dbReference type="InterPro" id="IPR036034">
    <property type="entry name" value="PDZ_sf"/>
</dbReference>
<accession>A0AAR5PXA3</accession>
<evidence type="ECO:0000259" key="2">
    <source>
        <dbReference type="PROSITE" id="PS50106"/>
    </source>
</evidence>
<evidence type="ECO:0000313" key="3">
    <source>
        <dbReference type="EnsemblMetazoa" id="XP_019765456.1"/>
    </source>
</evidence>
<dbReference type="Gene3D" id="2.30.42.10">
    <property type="match status" value="2"/>
</dbReference>
<keyword evidence="4" id="KW-1185">Reference proteome</keyword>
<feature type="compositionally biased region" description="Low complexity" evidence="1">
    <location>
        <begin position="482"/>
        <end position="491"/>
    </location>
</feature>
<dbReference type="KEGG" id="dpa:109541139"/>
<dbReference type="Proteomes" id="UP000019118">
    <property type="component" value="Unassembled WGS sequence"/>
</dbReference>
<sequence>MRWFRKQDQSPRLLSLSPLRTSDSPDAFVFNSRPEKVENVPLDMEIISSSKQSPRHRSRIDMTPSSWARRHYNKSDTNFYSVEDSVVILEKSEKRRHKSQPRFSSSSCAFNCNPEKRNPLLDRVKHTRLSCFRSNSNASTVNNDGFSLETASASTIIDPSCSKDVKSSLSENIDNSNNNSDNAPCDSAPRSSCFTAKLRAMSEKYLQNSKSRLFTKLYKNADADGQNARKKIVKKRSFSYGALPDLETFRQTNTLIYHDVNTNDEEDHLLLGDNEDSDSGILVNDSFASNFEGSFTSQSPLHITEIKDIDIDGAISNSTNEGLSRSYSTGLQRKINSTDSIFSANYSKNVAIVKFNKKYPDEELGIFITRSKQISQGYLVGKIVHQSLASREATLQEGDEILSVNGTALSGLTITEAKQILNTNDQIIEMVIIRCMKETSVDFEFNRHSVAGHPAASPSPLNKRHFQKNSIHGSYTRMLRKSSSSSKNDSSSPPPSPQSSEPVFSESTSASNFCTLPRRPASSVCTFHTVTLEKGVGKKSLGFTIVGGRDSPKGALGIFIKTIMVNGQAAEDGRLRAGDEILAVNGQVCHDISHADAVLLFKSVKSGPITLHICRRKKSKNSCKAKSCSNIPKPS</sequence>
<reference evidence="3" key="2">
    <citation type="submission" date="2024-08" db="UniProtKB">
        <authorList>
            <consortium name="EnsemblMetazoa"/>
        </authorList>
    </citation>
    <scope>IDENTIFICATION</scope>
</reference>
<dbReference type="Pfam" id="PF00595">
    <property type="entry name" value="PDZ"/>
    <property type="match status" value="2"/>
</dbReference>
<dbReference type="EnsemblMetazoa" id="XM_019909898.1">
    <property type="protein sequence ID" value="XP_019765457.1"/>
    <property type="gene ID" value="LOC109541139"/>
</dbReference>
<dbReference type="SUPFAM" id="SSF50156">
    <property type="entry name" value="PDZ domain-like"/>
    <property type="match status" value="2"/>
</dbReference>
<organism evidence="3 4">
    <name type="scientific">Dendroctonus ponderosae</name>
    <name type="common">Mountain pine beetle</name>
    <dbReference type="NCBI Taxonomy" id="77166"/>
    <lineage>
        <taxon>Eukaryota</taxon>
        <taxon>Metazoa</taxon>
        <taxon>Ecdysozoa</taxon>
        <taxon>Arthropoda</taxon>
        <taxon>Hexapoda</taxon>
        <taxon>Insecta</taxon>
        <taxon>Pterygota</taxon>
        <taxon>Neoptera</taxon>
        <taxon>Endopterygota</taxon>
        <taxon>Coleoptera</taxon>
        <taxon>Polyphaga</taxon>
        <taxon>Cucujiformia</taxon>
        <taxon>Curculionidae</taxon>
        <taxon>Scolytinae</taxon>
        <taxon>Dendroctonus</taxon>
    </lineage>
</organism>
<feature type="compositionally biased region" description="Low complexity" evidence="1">
    <location>
        <begin position="167"/>
        <end position="187"/>
    </location>
</feature>
<feature type="domain" description="PDZ" evidence="2">
    <location>
        <begin position="352"/>
        <end position="436"/>
    </location>
</feature>
<feature type="region of interest" description="Disordered" evidence="1">
    <location>
        <begin position="477"/>
        <end position="505"/>
    </location>
</feature>
<reference evidence="4" key="1">
    <citation type="journal article" date="2013" name="Genome Biol.">
        <title>Draft genome of the mountain pine beetle, Dendroctonus ponderosae Hopkins, a major forest pest.</title>
        <authorList>
            <person name="Keeling C.I."/>
            <person name="Yuen M.M."/>
            <person name="Liao N.Y."/>
            <person name="Docking T.R."/>
            <person name="Chan S.K."/>
            <person name="Taylor G.A."/>
            <person name="Palmquist D.L."/>
            <person name="Jackman S.D."/>
            <person name="Nguyen A."/>
            <person name="Li M."/>
            <person name="Henderson H."/>
            <person name="Janes J.K."/>
            <person name="Zhao Y."/>
            <person name="Pandoh P."/>
            <person name="Moore R."/>
            <person name="Sperling F.A."/>
            <person name="Huber D.P."/>
            <person name="Birol I."/>
            <person name="Jones S.J."/>
            <person name="Bohlmann J."/>
        </authorList>
    </citation>
    <scope>NUCLEOTIDE SEQUENCE</scope>
</reference>
<evidence type="ECO:0000313" key="4">
    <source>
        <dbReference type="Proteomes" id="UP000019118"/>
    </source>
</evidence>
<dbReference type="GeneID" id="109541139"/>
<dbReference type="RefSeq" id="XP_019765456.1">
    <property type="nucleotide sequence ID" value="XM_019909897.2"/>
</dbReference>
<proteinExistence type="predicted"/>